<dbReference type="HOGENOM" id="CLU_1594521_0_0_1"/>
<dbReference type="VEuPathDB" id="MicrosporidiaDB:EROM_060060"/>
<evidence type="ECO:0000313" key="2">
    <source>
        <dbReference type="Proteomes" id="UP000010094"/>
    </source>
</evidence>
<name>I6ZTV2_ENCRO</name>
<dbReference type="OrthoDB" id="2192252at2759"/>
<organism evidence="1 2">
    <name type="scientific">Encephalitozoon romaleae (strain SJ-2008)</name>
    <name type="common">Microsporidian parasite</name>
    <dbReference type="NCBI Taxonomy" id="1178016"/>
    <lineage>
        <taxon>Eukaryota</taxon>
        <taxon>Fungi</taxon>
        <taxon>Fungi incertae sedis</taxon>
        <taxon>Microsporidia</taxon>
        <taxon>Unikaryonidae</taxon>
        <taxon>Encephalitozoon</taxon>
    </lineage>
</organism>
<dbReference type="GeneID" id="20521403"/>
<reference evidence="1 2" key="1">
    <citation type="journal article" date="2012" name="Proc. Natl. Acad. Sci. U.S.A.">
        <title>Gain and loss of multiple functionally related, horizontally transferred genes in the reduced genomes of two microsporidian parasites.</title>
        <authorList>
            <person name="Pombert J.-F."/>
            <person name="Selman M."/>
            <person name="Burki F."/>
            <person name="Bardell F.T."/>
            <person name="Farinelli L."/>
            <person name="Solter L.F."/>
            <person name="Whitman D.W."/>
            <person name="Weiss L.M."/>
            <person name="Corradi N."/>
            <person name="Keeling P.J."/>
        </authorList>
    </citation>
    <scope>NUCLEOTIDE SEQUENCE [LARGE SCALE GENOMIC DNA]</scope>
    <source>
        <strain evidence="1 2">SJ-2008</strain>
    </source>
</reference>
<proteinExistence type="predicted"/>
<protein>
    <submittedName>
        <fullName evidence="1">Uncharacterized protein</fullName>
    </submittedName>
</protein>
<gene>
    <name evidence="1" type="ordered locus">EROM_060060</name>
</gene>
<dbReference type="Proteomes" id="UP000010094">
    <property type="component" value="Chromosome VI"/>
</dbReference>
<keyword evidence="2" id="KW-1185">Reference proteome</keyword>
<dbReference type="RefSeq" id="XP_009264598.1">
    <property type="nucleotide sequence ID" value="XM_009266323.1"/>
</dbReference>
<sequence length="168" mass="19634">MKPEVGDVDEVMEQIARLAPPSQKEDHKFLNLLRKAIEKNTIVTPGPSLEKLAEKTEQRDFKVLSLALLRKDLPVKAREEFNEHIRRVKEKIEGLRKIGAQKEGVIDYEKRVERPNRIIEEINRIEESVPDVQKKIKKARDLIEEVFSKSSGRHLRPLEYAENFFKLI</sequence>
<dbReference type="EMBL" id="CP003523">
    <property type="protein sequence ID" value="AFN83101.1"/>
    <property type="molecule type" value="Genomic_DNA"/>
</dbReference>
<dbReference type="KEGG" id="ero:EROM_060060"/>
<accession>I6ZTV2</accession>
<evidence type="ECO:0000313" key="1">
    <source>
        <dbReference type="EMBL" id="AFN83101.1"/>
    </source>
</evidence>
<dbReference type="AlphaFoldDB" id="I6ZTV2"/>